<feature type="region of interest" description="Disordered" evidence="1">
    <location>
        <begin position="18"/>
        <end position="92"/>
    </location>
</feature>
<reference evidence="2" key="2">
    <citation type="submission" date="2023-06" db="EMBL/GenBank/DDBJ databases">
        <authorList>
            <person name="Swenson N.G."/>
            <person name="Wegrzyn J.L."/>
            <person name="Mcevoy S.L."/>
        </authorList>
    </citation>
    <scope>NUCLEOTIDE SEQUENCE</scope>
    <source>
        <strain evidence="2">NS2018</strain>
        <tissue evidence="2">Leaf</tissue>
    </source>
</reference>
<proteinExistence type="predicted"/>
<organism evidence="2 3">
    <name type="scientific">Acer saccharum</name>
    <name type="common">Sugar maple</name>
    <dbReference type="NCBI Taxonomy" id="4024"/>
    <lineage>
        <taxon>Eukaryota</taxon>
        <taxon>Viridiplantae</taxon>
        <taxon>Streptophyta</taxon>
        <taxon>Embryophyta</taxon>
        <taxon>Tracheophyta</taxon>
        <taxon>Spermatophyta</taxon>
        <taxon>Magnoliopsida</taxon>
        <taxon>eudicotyledons</taxon>
        <taxon>Gunneridae</taxon>
        <taxon>Pentapetalae</taxon>
        <taxon>rosids</taxon>
        <taxon>malvids</taxon>
        <taxon>Sapindales</taxon>
        <taxon>Sapindaceae</taxon>
        <taxon>Hippocastanoideae</taxon>
        <taxon>Acereae</taxon>
        <taxon>Acer</taxon>
    </lineage>
</organism>
<feature type="compositionally biased region" description="Polar residues" evidence="1">
    <location>
        <begin position="66"/>
        <end position="81"/>
    </location>
</feature>
<dbReference type="EMBL" id="JAUESC010000001">
    <property type="protein sequence ID" value="KAK0607363.1"/>
    <property type="molecule type" value="Genomic_DNA"/>
</dbReference>
<accession>A0AA39W8G8</accession>
<keyword evidence="3" id="KW-1185">Reference proteome</keyword>
<feature type="region of interest" description="Disordered" evidence="1">
    <location>
        <begin position="104"/>
        <end position="123"/>
    </location>
</feature>
<gene>
    <name evidence="2" type="ORF">LWI29_013872</name>
</gene>
<sequence>MCFFFSRYLDFSSIWETRSDTTSRPDEDNRTIGNDTTNQSDDRERLPIDELTTPNDEDDSLHDSIMSLNNSTQPLGQSSPKTPLEVPTNPNSTIVDDVESQLSQNRLPPHSNRVNIAQTPDSNNTIDITQTPDQTQHLDTDDHSDLLHNDDSTRASPVPVLTKHFASLGDPTTIAIHIPPLSPPTIPISTQPTRATHISSYLCDYHVSIILPSRSPSSSNSVVVPSIGITYPLSHVLSYTRLSTQHRAFIIALLLR</sequence>
<evidence type="ECO:0000256" key="1">
    <source>
        <dbReference type="SAM" id="MobiDB-lite"/>
    </source>
</evidence>
<comment type="caution">
    <text evidence="2">The sequence shown here is derived from an EMBL/GenBank/DDBJ whole genome shotgun (WGS) entry which is preliminary data.</text>
</comment>
<evidence type="ECO:0000313" key="3">
    <source>
        <dbReference type="Proteomes" id="UP001168877"/>
    </source>
</evidence>
<dbReference type="Proteomes" id="UP001168877">
    <property type="component" value="Unassembled WGS sequence"/>
</dbReference>
<protein>
    <submittedName>
        <fullName evidence="2">Uncharacterized protein</fullName>
    </submittedName>
</protein>
<evidence type="ECO:0000313" key="2">
    <source>
        <dbReference type="EMBL" id="KAK0607363.1"/>
    </source>
</evidence>
<dbReference type="AlphaFoldDB" id="A0AA39W8G8"/>
<feature type="compositionally biased region" description="Basic and acidic residues" evidence="1">
    <location>
        <begin position="18"/>
        <end position="30"/>
    </location>
</feature>
<reference evidence="2" key="1">
    <citation type="journal article" date="2022" name="Plant J.">
        <title>Strategies of tolerance reflected in two North American maple genomes.</title>
        <authorList>
            <person name="McEvoy S.L."/>
            <person name="Sezen U.U."/>
            <person name="Trouern-Trend A."/>
            <person name="McMahon S.M."/>
            <person name="Schaberg P.G."/>
            <person name="Yang J."/>
            <person name="Wegrzyn J.L."/>
            <person name="Swenson N.G."/>
        </authorList>
    </citation>
    <scope>NUCLEOTIDE SEQUENCE</scope>
    <source>
        <strain evidence="2">NS2018</strain>
    </source>
</reference>
<name>A0AA39W8G8_ACESA</name>